<name>A0A395V2L8_9FIRM</name>
<comment type="caution">
    <text evidence="1">The sequence shown here is derived from an EMBL/GenBank/DDBJ whole genome shotgun (WGS) entry which is preliminary data.</text>
</comment>
<protein>
    <submittedName>
        <fullName evidence="1">Uncharacterized protein</fullName>
    </submittedName>
</protein>
<evidence type="ECO:0000313" key="2">
    <source>
        <dbReference type="Proteomes" id="UP000266172"/>
    </source>
</evidence>
<organism evidence="1 2">
    <name type="scientific">Roseburia hominis</name>
    <dbReference type="NCBI Taxonomy" id="301301"/>
    <lineage>
        <taxon>Bacteria</taxon>
        <taxon>Bacillati</taxon>
        <taxon>Bacillota</taxon>
        <taxon>Clostridia</taxon>
        <taxon>Lachnospirales</taxon>
        <taxon>Lachnospiraceae</taxon>
        <taxon>Roseburia</taxon>
    </lineage>
</organism>
<proteinExistence type="predicted"/>
<dbReference type="EMBL" id="QRVL01000031">
    <property type="protein sequence ID" value="RGS35531.1"/>
    <property type="molecule type" value="Genomic_DNA"/>
</dbReference>
<evidence type="ECO:0000313" key="1">
    <source>
        <dbReference type="EMBL" id="RGS35531.1"/>
    </source>
</evidence>
<reference evidence="1 2" key="1">
    <citation type="submission" date="2018-08" db="EMBL/GenBank/DDBJ databases">
        <title>A genome reference for cultivated species of the human gut microbiota.</title>
        <authorList>
            <person name="Zou Y."/>
            <person name="Xue W."/>
            <person name="Luo G."/>
        </authorList>
    </citation>
    <scope>NUCLEOTIDE SEQUENCE [LARGE SCALE GENOMIC DNA]</scope>
    <source>
        <strain evidence="1 2">AF22-12AC</strain>
    </source>
</reference>
<sequence length="64" mass="7368">MAAFLASMSNTEHLEICQKWTQKKQQIFFGFTASCAAAGRRDIQFLCYRSSRNLNRLSISFVLM</sequence>
<accession>A0A395V2L8</accession>
<dbReference type="AlphaFoldDB" id="A0A395V2L8"/>
<dbReference type="Proteomes" id="UP000266172">
    <property type="component" value="Unassembled WGS sequence"/>
</dbReference>
<gene>
    <name evidence="1" type="ORF">DWX93_16665</name>
</gene>